<evidence type="ECO:0000256" key="3">
    <source>
        <dbReference type="ARBA" id="ARBA00022692"/>
    </source>
</evidence>
<dbReference type="GO" id="GO:0071222">
    <property type="term" value="P:cellular response to lipopolysaccharide"/>
    <property type="evidence" value="ECO:0007669"/>
    <property type="project" value="TreeGrafter"/>
</dbReference>
<dbReference type="GO" id="GO:0009897">
    <property type="term" value="C:external side of plasma membrane"/>
    <property type="evidence" value="ECO:0007669"/>
    <property type="project" value="TreeGrafter"/>
</dbReference>
<keyword evidence="7" id="KW-1015">Disulfide bond</keyword>
<feature type="domain" description="Ig-like" evidence="12">
    <location>
        <begin position="22"/>
        <end position="149"/>
    </location>
</feature>
<evidence type="ECO:0000256" key="2">
    <source>
        <dbReference type="ARBA" id="ARBA00022475"/>
    </source>
</evidence>
<evidence type="ECO:0000256" key="8">
    <source>
        <dbReference type="ARBA" id="ARBA00023170"/>
    </source>
</evidence>
<dbReference type="OrthoDB" id="9983389at2759"/>
<dbReference type="SMART" id="SM00409">
    <property type="entry name" value="IG"/>
    <property type="match status" value="1"/>
</dbReference>
<keyword evidence="8" id="KW-0675">Receptor</keyword>
<dbReference type="Gene3D" id="2.60.40.10">
    <property type="entry name" value="Immunoglobulins"/>
    <property type="match status" value="1"/>
</dbReference>
<dbReference type="InterPro" id="IPR007110">
    <property type="entry name" value="Ig-like_dom"/>
</dbReference>
<keyword evidence="6 11" id="KW-0472">Membrane</keyword>
<dbReference type="EMBL" id="KV959502">
    <property type="protein sequence ID" value="PIO24518.1"/>
    <property type="molecule type" value="Genomic_DNA"/>
</dbReference>
<proteinExistence type="predicted"/>
<dbReference type="PROSITE" id="PS50835">
    <property type="entry name" value="IG_LIKE"/>
    <property type="match status" value="1"/>
</dbReference>
<protein>
    <recommendedName>
        <fullName evidence="12">Ig-like domain-containing protein</fullName>
    </recommendedName>
</protein>
<name>A0A2G9R9F8_AQUCT</name>
<evidence type="ECO:0000313" key="13">
    <source>
        <dbReference type="EMBL" id="PIO24518.1"/>
    </source>
</evidence>
<sequence>MCPGGKFLVWNAMIALILISFPFLGYTQTALKIMDSPSPVEALLGHNVTIPCVLTDKDQPQRDLNLDLSTDSVLWEMISLSGSERKVYQLRNGHHAPYRQKSNVEENEFKSGNASLTLYNVQKTDEGKYICNVVVAGNPLTASLKVEVS</sequence>
<keyword evidence="5 11" id="KW-1133">Transmembrane helix</keyword>
<evidence type="ECO:0000313" key="14">
    <source>
        <dbReference type="Proteomes" id="UP000228934"/>
    </source>
</evidence>
<dbReference type="Proteomes" id="UP000228934">
    <property type="component" value="Unassembled WGS sequence"/>
</dbReference>
<dbReference type="GO" id="GO:0006955">
    <property type="term" value="P:immune response"/>
    <property type="evidence" value="ECO:0007669"/>
    <property type="project" value="TreeGrafter"/>
</dbReference>
<dbReference type="GO" id="GO:0007166">
    <property type="term" value="P:cell surface receptor signaling pathway"/>
    <property type="evidence" value="ECO:0007669"/>
    <property type="project" value="TreeGrafter"/>
</dbReference>
<accession>A0A2G9R9F8</accession>
<evidence type="ECO:0000256" key="4">
    <source>
        <dbReference type="ARBA" id="ARBA00022729"/>
    </source>
</evidence>
<dbReference type="GO" id="GO:0042130">
    <property type="term" value="P:negative regulation of T cell proliferation"/>
    <property type="evidence" value="ECO:0007669"/>
    <property type="project" value="TreeGrafter"/>
</dbReference>
<evidence type="ECO:0000256" key="9">
    <source>
        <dbReference type="ARBA" id="ARBA00023180"/>
    </source>
</evidence>
<keyword evidence="10" id="KW-0393">Immunoglobulin domain</keyword>
<comment type="subcellular location">
    <subcellularLocation>
        <location evidence="1">Cell membrane</location>
        <topology evidence="1">Single-pass type I membrane protein</topology>
    </subcellularLocation>
</comment>
<evidence type="ECO:0000256" key="11">
    <source>
        <dbReference type="SAM" id="Phobius"/>
    </source>
</evidence>
<gene>
    <name evidence="13" type="ORF">AB205_0038060</name>
</gene>
<dbReference type="InterPro" id="IPR051713">
    <property type="entry name" value="T-cell_Activation_Regulation"/>
</dbReference>
<keyword evidence="4" id="KW-0732">Signal</keyword>
<dbReference type="InterPro" id="IPR013783">
    <property type="entry name" value="Ig-like_fold"/>
</dbReference>
<keyword evidence="3 11" id="KW-0812">Transmembrane</keyword>
<dbReference type="InterPro" id="IPR036179">
    <property type="entry name" value="Ig-like_dom_sf"/>
</dbReference>
<dbReference type="InterPro" id="IPR003599">
    <property type="entry name" value="Ig_sub"/>
</dbReference>
<dbReference type="GO" id="GO:0042102">
    <property type="term" value="P:positive regulation of T cell proliferation"/>
    <property type="evidence" value="ECO:0007669"/>
    <property type="project" value="TreeGrafter"/>
</dbReference>
<organism evidence="13 14">
    <name type="scientific">Aquarana catesbeiana</name>
    <name type="common">American bullfrog</name>
    <name type="synonym">Rana catesbeiana</name>
    <dbReference type="NCBI Taxonomy" id="8400"/>
    <lineage>
        <taxon>Eukaryota</taxon>
        <taxon>Metazoa</taxon>
        <taxon>Chordata</taxon>
        <taxon>Craniata</taxon>
        <taxon>Vertebrata</taxon>
        <taxon>Euteleostomi</taxon>
        <taxon>Amphibia</taxon>
        <taxon>Batrachia</taxon>
        <taxon>Anura</taxon>
        <taxon>Neobatrachia</taxon>
        <taxon>Ranoidea</taxon>
        <taxon>Ranidae</taxon>
        <taxon>Aquarana</taxon>
    </lineage>
</organism>
<evidence type="ECO:0000256" key="7">
    <source>
        <dbReference type="ARBA" id="ARBA00023157"/>
    </source>
</evidence>
<feature type="non-terminal residue" evidence="13">
    <location>
        <position position="149"/>
    </location>
</feature>
<evidence type="ECO:0000256" key="6">
    <source>
        <dbReference type="ARBA" id="ARBA00023136"/>
    </source>
</evidence>
<feature type="transmembrane region" description="Helical" evidence="11">
    <location>
        <begin position="7"/>
        <end position="26"/>
    </location>
</feature>
<keyword evidence="9" id="KW-0325">Glycoprotein</keyword>
<evidence type="ECO:0000256" key="1">
    <source>
        <dbReference type="ARBA" id="ARBA00004251"/>
    </source>
</evidence>
<dbReference type="InterPro" id="IPR013106">
    <property type="entry name" value="Ig_V-set"/>
</dbReference>
<keyword evidence="2" id="KW-1003">Cell membrane</keyword>
<dbReference type="PANTHER" id="PTHR25466">
    <property type="entry name" value="T-LYMPHOCYTE ACTIVATION ANTIGEN"/>
    <property type="match status" value="1"/>
</dbReference>
<dbReference type="Pfam" id="PF07686">
    <property type="entry name" value="V-set"/>
    <property type="match status" value="1"/>
</dbReference>
<keyword evidence="14" id="KW-1185">Reference proteome</keyword>
<dbReference type="PANTHER" id="PTHR25466:SF9">
    <property type="entry name" value="FIBRONECTIN TYPE-III DOMAIN-CONTAINING PROTEIN"/>
    <property type="match status" value="1"/>
</dbReference>
<dbReference type="GO" id="GO:0031295">
    <property type="term" value="P:T cell costimulation"/>
    <property type="evidence" value="ECO:0007669"/>
    <property type="project" value="TreeGrafter"/>
</dbReference>
<evidence type="ECO:0000259" key="12">
    <source>
        <dbReference type="PROSITE" id="PS50835"/>
    </source>
</evidence>
<dbReference type="SUPFAM" id="SSF48726">
    <property type="entry name" value="Immunoglobulin"/>
    <property type="match status" value="1"/>
</dbReference>
<evidence type="ECO:0000256" key="10">
    <source>
        <dbReference type="ARBA" id="ARBA00023319"/>
    </source>
</evidence>
<reference evidence="14" key="1">
    <citation type="journal article" date="2017" name="Nat. Commun.">
        <title>The North American bullfrog draft genome provides insight into hormonal regulation of long noncoding RNA.</title>
        <authorList>
            <person name="Hammond S.A."/>
            <person name="Warren R.L."/>
            <person name="Vandervalk B.P."/>
            <person name="Kucuk E."/>
            <person name="Khan H."/>
            <person name="Gibb E.A."/>
            <person name="Pandoh P."/>
            <person name="Kirk H."/>
            <person name="Zhao Y."/>
            <person name="Jones M."/>
            <person name="Mungall A.J."/>
            <person name="Coope R."/>
            <person name="Pleasance S."/>
            <person name="Moore R.A."/>
            <person name="Holt R.A."/>
            <person name="Round J.M."/>
            <person name="Ohora S."/>
            <person name="Walle B.V."/>
            <person name="Veldhoen N."/>
            <person name="Helbing C.C."/>
            <person name="Birol I."/>
        </authorList>
    </citation>
    <scope>NUCLEOTIDE SEQUENCE [LARGE SCALE GENOMIC DNA]</scope>
</reference>
<evidence type="ECO:0000256" key="5">
    <source>
        <dbReference type="ARBA" id="ARBA00022989"/>
    </source>
</evidence>
<dbReference type="AlphaFoldDB" id="A0A2G9R9F8"/>